<feature type="domain" description="MacB-like periplasmic core" evidence="9">
    <location>
        <begin position="17"/>
        <end position="236"/>
    </location>
</feature>
<evidence type="ECO:0000256" key="3">
    <source>
        <dbReference type="ARBA" id="ARBA00022475"/>
    </source>
</evidence>
<evidence type="ECO:0000256" key="6">
    <source>
        <dbReference type="ARBA" id="ARBA00023136"/>
    </source>
</evidence>
<feature type="transmembrane region" description="Helical" evidence="7">
    <location>
        <begin position="367"/>
        <end position="387"/>
    </location>
</feature>
<evidence type="ECO:0000259" key="8">
    <source>
        <dbReference type="Pfam" id="PF02687"/>
    </source>
</evidence>
<reference evidence="10" key="2">
    <citation type="submission" date="2023-01" db="EMBL/GenBank/DDBJ databases">
        <title>Draft genome sequence of Paraferrimonas sedimenticola strain NBRC 101628.</title>
        <authorList>
            <person name="Sun Q."/>
            <person name="Mori K."/>
        </authorList>
    </citation>
    <scope>NUCLEOTIDE SEQUENCE</scope>
    <source>
        <strain evidence="10">NBRC 101628</strain>
    </source>
</reference>
<evidence type="ECO:0000313" key="10">
    <source>
        <dbReference type="EMBL" id="GLP95968.1"/>
    </source>
</evidence>
<dbReference type="PANTHER" id="PTHR30489:SF0">
    <property type="entry name" value="LIPOPROTEIN-RELEASING SYSTEM TRANSMEMBRANE PROTEIN LOLE"/>
    <property type="match status" value="1"/>
</dbReference>
<keyword evidence="11" id="KW-1185">Reference proteome</keyword>
<evidence type="ECO:0000256" key="2">
    <source>
        <dbReference type="ARBA" id="ARBA00005236"/>
    </source>
</evidence>
<comment type="similarity">
    <text evidence="2">Belongs to the ABC-4 integral membrane protein family. LolC/E subfamily.</text>
</comment>
<evidence type="ECO:0000256" key="1">
    <source>
        <dbReference type="ARBA" id="ARBA00004651"/>
    </source>
</evidence>
<comment type="caution">
    <text evidence="10">The sequence shown here is derived from an EMBL/GenBank/DDBJ whole genome shotgun (WGS) entry which is preliminary data.</text>
</comment>
<keyword evidence="4 7" id="KW-0812">Transmembrane</keyword>
<keyword evidence="5 7" id="KW-1133">Transmembrane helix</keyword>
<dbReference type="EMBL" id="BSNC01000003">
    <property type="protein sequence ID" value="GLP95968.1"/>
    <property type="molecule type" value="Genomic_DNA"/>
</dbReference>
<keyword evidence="3" id="KW-1003">Cell membrane</keyword>
<dbReference type="InterPro" id="IPR003838">
    <property type="entry name" value="ABC3_permease_C"/>
</dbReference>
<dbReference type="InterPro" id="IPR025857">
    <property type="entry name" value="MacB_PCD"/>
</dbReference>
<evidence type="ECO:0000259" key="9">
    <source>
        <dbReference type="Pfam" id="PF12704"/>
    </source>
</evidence>
<sequence>MLIKLGWRNLWRNKLRTGIMLAAMVFGLVSVIGVMGFINGMIDSMVNNAIAWQTSHIQVHNKRYIDNPQIKDTLVNSEELLKAIQTHPEVTDYAARFLADGMVASARSTRGVRINGIELAQEARVTPLATHIIDGQWLDESGRNPALVSQKTAQRLRLKVGSKVVLTFSDLQGEVAGAAFRVKGIFKTPSSAFDDGNLFVRKADLQALAGMRGIHEIAILTAKDADLAKVSAELQQATQAENQVRTWREVQPLLASLLSQMGVSNGIMLGVFVLALAFGIVNIMLMSVFERTREFGVLMAVGMQKHKIRNLIIFETALLGFTGSALGIIGAILLISLLQHTGLPLGALAEGLGGFGIDTTVYPRVGVGNYLATLVTVVGASMLAALYPARQILKRRPVDAMADKH</sequence>
<dbReference type="AlphaFoldDB" id="A0AA37W0T5"/>
<protein>
    <submittedName>
        <fullName evidence="10">ABC transporter permease</fullName>
    </submittedName>
</protein>
<dbReference type="GO" id="GO:0044874">
    <property type="term" value="P:lipoprotein localization to outer membrane"/>
    <property type="evidence" value="ECO:0007669"/>
    <property type="project" value="TreeGrafter"/>
</dbReference>
<reference evidence="10" key="1">
    <citation type="journal article" date="2014" name="Int. J. Syst. Evol. Microbiol.">
        <title>Complete genome sequence of Corynebacterium casei LMG S-19264T (=DSM 44701T), isolated from a smear-ripened cheese.</title>
        <authorList>
            <consortium name="US DOE Joint Genome Institute (JGI-PGF)"/>
            <person name="Walter F."/>
            <person name="Albersmeier A."/>
            <person name="Kalinowski J."/>
            <person name="Ruckert C."/>
        </authorList>
    </citation>
    <scope>NUCLEOTIDE SEQUENCE</scope>
    <source>
        <strain evidence="10">NBRC 101628</strain>
    </source>
</reference>
<dbReference type="Pfam" id="PF02687">
    <property type="entry name" value="FtsX"/>
    <property type="match status" value="1"/>
</dbReference>
<dbReference type="InterPro" id="IPR051447">
    <property type="entry name" value="Lipoprotein-release_system"/>
</dbReference>
<dbReference type="RefSeq" id="WP_095506531.1">
    <property type="nucleotide sequence ID" value="NZ_BSNC01000003.1"/>
</dbReference>
<dbReference type="Pfam" id="PF12704">
    <property type="entry name" value="MacB_PCD"/>
    <property type="match status" value="1"/>
</dbReference>
<feature type="transmembrane region" description="Helical" evidence="7">
    <location>
        <begin position="267"/>
        <end position="289"/>
    </location>
</feature>
<feature type="transmembrane region" description="Helical" evidence="7">
    <location>
        <begin position="310"/>
        <end position="338"/>
    </location>
</feature>
<organism evidence="10 11">
    <name type="scientific">Paraferrimonas sedimenticola</name>
    <dbReference type="NCBI Taxonomy" id="375674"/>
    <lineage>
        <taxon>Bacteria</taxon>
        <taxon>Pseudomonadati</taxon>
        <taxon>Pseudomonadota</taxon>
        <taxon>Gammaproteobacteria</taxon>
        <taxon>Alteromonadales</taxon>
        <taxon>Ferrimonadaceae</taxon>
        <taxon>Paraferrimonas</taxon>
    </lineage>
</organism>
<keyword evidence="6 7" id="KW-0472">Membrane</keyword>
<dbReference type="Proteomes" id="UP001161422">
    <property type="component" value="Unassembled WGS sequence"/>
</dbReference>
<feature type="domain" description="ABC3 transporter permease C-terminal" evidence="8">
    <location>
        <begin position="267"/>
        <end position="395"/>
    </location>
</feature>
<proteinExistence type="inferred from homology"/>
<dbReference type="PANTHER" id="PTHR30489">
    <property type="entry name" value="LIPOPROTEIN-RELEASING SYSTEM TRANSMEMBRANE PROTEIN LOLE"/>
    <property type="match status" value="1"/>
</dbReference>
<comment type="subcellular location">
    <subcellularLocation>
        <location evidence="1">Cell membrane</location>
        <topology evidence="1">Multi-pass membrane protein</topology>
    </subcellularLocation>
</comment>
<evidence type="ECO:0000313" key="11">
    <source>
        <dbReference type="Proteomes" id="UP001161422"/>
    </source>
</evidence>
<name>A0AA37W0T5_9GAMM</name>
<accession>A0AA37W0T5</accession>
<dbReference type="GO" id="GO:0098797">
    <property type="term" value="C:plasma membrane protein complex"/>
    <property type="evidence" value="ECO:0007669"/>
    <property type="project" value="TreeGrafter"/>
</dbReference>
<evidence type="ECO:0000256" key="4">
    <source>
        <dbReference type="ARBA" id="ARBA00022692"/>
    </source>
</evidence>
<feature type="transmembrane region" description="Helical" evidence="7">
    <location>
        <begin position="21"/>
        <end position="42"/>
    </location>
</feature>
<evidence type="ECO:0000256" key="7">
    <source>
        <dbReference type="SAM" id="Phobius"/>
    </source>
</evidence>
<evidence type="ECO:0000256" key="5">
    <source>
        <dbReference type="ARBA" id="ARBA00022989"/>
    </source>
</evidence>
<gene>
    <name evidence="10" type="ORF">GCM10007895_12740</name>
</gene>